<keyword evidence="1" id="KW-0472">Membrane</keyword>
<reference evidence="3" key="1">
    <citation type="submission" date="2017-09" db="EMBL/GenBank/DDBJ databases">
        <title>Depth-based differentiation of microbial function through sediment-hosted aquifers and enrichment of novel symbionts in the deep terrestrial subsurface.</title>
        <authorList>
            <person name="Probst A.J."/>
            <person name="Ladd B."/>
            <person name="Jarett J.K."/>
            <person name="Geller-Mcgrath D.E."/>
            <person name="Sieber C.M.K."/>
            <person name="Emerson J.B."/>
            <person name="Anantharaman K."/>
            <person name="Thomas B.C."/>
            <person name="Malmstrom R."/>
            <person name="Stieglmeier M."/>
            <person name="Klingl A."/>
            <person name="Woyke T."/>
            <person name="Ryan C.M."/>
            <person name="Banfield J.F."/>
        </authorList>
    </citation>
    <scope>NUCLEOTIDE SEQUENCE [LARGE SCALE GENOMIC DNA]</scope>
</reference>
<dbReference type="EMBL" id="PEUX01000011">
    <property type="protein sequence ID" value="PIV10441.1"/>
    <property type="molecule type" value="Genomic_DNA"/>
</dbReference>
<feature type="non-terminal residue" evidence="2">
    <location>
        <position position="340"/>
    </location>
</feature>
<evidence type="ECO:0000313" key="3">
    <source>
        <dbReference type="Proteomes" id="UP000229894"/>
    </source>
</evidence>
<organism evidence="2 3">
    <name type="scientific">Candidatus Portnoybacteria bacterium CG03_land_8_20_14_0_80_41_10</name>
    <dbReference type="NCBI Taxonomy" id="1974808"/>
    <lineage>
        <taxon>Bacteria</taxon>
        <taxon>Candidatus Portnoyibacteriota</taxon>
    </lineage>
</organism>
<keyword evidence="1" id="KW-0812">Transmembrane</keyword>
<protein>
    <recommendedName>
        <fullName evidence="4">Helix-turn-helix domain-containing protein</fullName>
    </recommendedName>
</protein>
<comment type="caution">
    <text evidence="2">The sequence shown here is derived from an EMBL/GenBank/DDBJ whole genome shotgun (WGS) entry which is preliminary data.</text>
</comment>
<evidence type="ECO:0008006" key="4">
    <source>
        <dbReference type="Google" id="ProtNLM"/>
    </source>
</evidence>
<evidence type="ECO:0000256" key="1">
    <source>
        <dbReference type="SAM" id="Phobius"/>
    </source>
</evidence>
<proteinExistence type="predicted"/>
<keyword evidence="1" id="KW-1133">Transmembrane helix</keyword>
<evidence type="ECO:0000313" key="2">
    <source>
        <dbReference type="EMBL" id="PIV10441.1"/>
    </source>
</evidence>
<feature type="transmembrane region" description="Helical" evidence="1">
    <location>
        <begin position="181"/>
        <end position="199"/>
    </location>
</feature>
<accession>A0A2M7BV62</accession>
<name>A0A2M7BV62_9BACT</name>
<sequence>MNKDKKESKDYISLQEASGLCSYSQEYLSLRARQGKLKAVKMGRNWVTTRDWLNKYVEQTKKEEIKKEERVEEKRELIKEKAIPQKRITERPPFPQNFLKTVSAGINRVKTEQKLEKFISQPIEQGLAFIGKFVFQAKAVLDNRANQLNSRYVRFVDLHWKYIVQAYREINIFQKFRQPKFSLSALLIVCLLIGSVFFFNSQARASLARWTNKSSALLTASGEETADFVFEQTKQITGLPQKTAKKTLELSCALFYQMPQLIEKTSQFIEETPGQLGLFLNQGAQWTLNKQQRADQKIGKEINQILILAKNLPQNTLQVIQKVSFAFKQAEQKNEELKLA</sequence>
<dbReference type="Proteomes" id="UP000229894">
    <property type="component" value="Unassembled WGS sequence"/>
</dbReference>
<dbReference type="AlphaFoldDB" id="A0A2M7BV62"/>
<gene>
    <name evidence="2" type="ORF">COS49_00515</name>
</gene>